<comment type="catalytic activity">
    <reaction evidence="12">
        <text>15-oxo-(5S,6R)-dihydroxy-(7E,9E,11Z)-eicosatrienoate + NADH + H(+) = (5S,6R,15S)-trihydroxy-(7E,9E,11Z)-eicosatrienoate + NAD(+)</text>
        <dbReference type="Rhea" id="RHEA:41596"/>
        <dbReference type="ChEBI" id="CHEBI:15378"/>
        <dbReference type="ChEBI" id="CHEBI:57540"/>
        <dbReference type="ChEBI" id="CHEBI:57945"/>
        <dbReference type="ChEBI" id="CHEBI:78325"/>
        <dbReference type="ChEBI" id="CHEBI:78329"/>
    </reaction>
    <physiologicalReaction direction="left-to-right" evidence="12">
        <dbReference type="Rhea" id="RHEA:41597"/>
    </physiologicalReaction>
</comment>
<protein>
    <recommendedName>
        <fullName evidence="5">15-hydroxyprostaglandin dehydrogenase [NAD(+)]</fullName>
        <ecNumber evidence="3">1.1.1.141</ecNumber>
        <ecNumber evidence="4">1.1.1.232</ecNumber>
    </recommendedName>
    <alternativeName>
        <fullName evidence="7">Eicosanoid/docosanoid dehydrogenase [NAD(+)]</fullName>
    </alternativeName>
    <alternativeName>
        <fullName evidence="6">Prostaglandin dehydrogenase 1</fullName>
    </alternativeName>
</protein>
<evidence type="ECO:0000256" key="21">
    <source>
        <dbReference type="ARBA" id="ARBA00049188"/>
    </source>
</evidence>
<dbReference type="SUPFAM" id="SSF51735">
    <property type="entry name" value="NAD(P)-binding Rossmann-fold domains"/>
    <property type="match status" value="1"/>
</dbReference>
<comment type="catalytic activity">
    <reaction evidence="21">
        <text>resolvin E1 + NAD(+) = 18-oxo-resolvin E1 + NADH + H(+)</text>
        <dbReference type="Rhea" id="RHEA:49244"/>
        <dbReference type="ChEBI" id="CHEBI:15378"/>
        <dbReference type="ChEBI" id="CHEBI:57540"/>
        <dbReference type="ChEBI" id="CHEBI:57945"/>
        <dbReference type="ChEBI" id="CHEBI:91000"/>
        <dbReference type="ChEBI" id="CHEBI:91001"/>
    </reaction>
    <physiologicalReaction direction="left-to-right" evidence="21">
        <dbReference type="Rhea" id="RHEA:49245"/>
    </physiologicalReaction>
</comment>
<evidence type="ECO:0000256" key="4">
    <source>
        <dbReference type="ARBA" id="ARBA00039060"/>
    </source>
</evidence>
<evidence type="ECO:0000256" key="1">
    <source>
        <dbReference type="ARBA" id="ARBA00006484"/>
    </source>
</evidence>
<dbReference type="InterPro" id="IPR036291">
    <property type="entry name" value="NAD(P)-bd_dom_sf"/>
</dbReference>
<comment type="function">
    <text evidence="8">Catalyzes the NAD-dependent dehydrogenation (oxidation) of a broad array of hydroxylated polyunsaturated fatty acids (mainly eicosanoids and docosanoids, including prostaglandins, lipoxins and resolvins), yielding their corresponding keto (oxo) metabolites. Decreases the levels of the pro-proliferative prostaglandins such as prostaglandin E2 (whose activity is increased in cancer because of an increase in the expression of cyclooxygenase 2) and generates oxo-fatty acid products that can profoundly influence cell function by abrogating pro-inflammatory cytokine expression. Converts resolvins E1, D1 and D2 to their oxo products, which represents a mode of resolvin inactivation. Resolvin E1 plays important roles during the resolution phase of acute inflammation, while resolvins D1 and D2 have a unique role in obesity-induced adipose inflammation.</text>
</comment>
<dbReference type="PANTHER" id="PTHR44229">
    <property type="entry name" value="15-HYDROXYPROSTAGLANDIN DEHYDROGENASE [NAD(+)]"/>
    <property type="match status" value="1"/>
</dbReference>
<evidence type="ECO:0000256" key="5">
    <source>
        <dbReference type="ARBA" id="ARBA00040276"/>
    </source>
</evidence>
<evidence type="ECO:0000313" key="22">
    <source>
        <dbReference type="EMBL" id="KAJ8038883.1"/>
    </source>
</evidence>
<evidence type="ECO:0000256" key="18">
    <source>
        <dbReference type="ARBA" id="ARBA00048739"/>
    </source>
</evidence>
<evidence type="ECO:0000256" key="10">
    <source>
        <dbReference type="ARBA" id="ARBA00047672"/>
    </source>
</evidence>
<dbReference type="AlphaFoldDB" id="A0A9Q1C426"/>
<comment type="catalytic activity">
    <reaction evidence="19">
        <text>resolvin D2 + NAD(+) = 16-oxoresolvin D2 + NADH + H(+)</text>
        <dbReference type="Rhea" id="RHEA:53588"/>
        <dbReference type="ChEBI" id="CHEBI:15378"/>
        <dbReference type="ChEBI" id="CHEBI:57540"/>
        <dbReference type="ChEBI" id="CHEBI:57945"/>
        <dbReference type="ChEBI" id="CHEBI:133367"/>
        <dbReference type="ChEBI" id="CHEBI:137498"/>
    </reaction>
    <physiologicalReaction direction="left-to-right" evidence="19">
        <dbReference type="Rhea" id="RHEA:53589"/>
    </physiologicalReaction>
</comment>
<comment type="catalytic activity">
    <reaction evidence="16">
        <text>lipoxin A4 + NAD(+) = 15-oxo-(5S,6R)-dihydroxy-(7E,9E,11Z,13E)-eicosatetraenoate + NADH + H(+)</text>
        <dbReference type="Rhea" id="RHEA:41572"/>
        <dbReference type="ChEBI" id="CHEBI:15378"/>
        <dbReference type="ChEBI" id="CHEBI:57540"/>
        <dbReference type="ChEBI" id="CHEBI:57945"/>
        <dbReference type="ChEBI" id="CHEBI:67026"/>
        <dbReference type="ChEBI" id="CHEBI:78311"/>
    </reaction>
    <physiologicalReaction direction="left-to-right" evidence="16">
        <dbReference type="Rhea" id="RHEA:41573"/>
    </physiologicalReaction>
</comment>
<comment type="caution">
    <text evidence="22">The sequence shown here is derived from an EMBL/GenBank/DDBJ whole genome shotgun (WGS) entry which is preliminary data.</text>
</comment>
<dbReference type="GO" id="GO:0047034">
    <property type="term" value="F:15-hydroxyicosatetraenoate dehydrogenase activity"/>
    <property type="evidence" value="ECO:0007669"/>
    <property type="project" value="UniProtKB-EC"/>
</dbReference>
<comment type="catalytic activity">
    <reaction evidence="15">
        <text>resolvin D2 + NAD(+) = 7-oxoresolvin D2 + NADH + H(+)</text>
        <dbReference type="Rhea" id="RHEA:53584"/>
        <dbReference type="ChEBI" id="CHEBI:15378"/>
        <dbReference type="ChEBI" id="CHEBI:57540"/>
        <dbReference type="ChEBI" id="CHEBI:57945"/>
        <dbReference type="ChEBI" id="CHEBI:133367"/>
        <dbReference type="ChEBI" id="CHEBI:137497"/>
    </reaction>
    <physiologicalReaction direction="left-to-right" evidence="15">
        <dbReference type="Rhea" id="RHEA:53585"/>
    </physiologicalReaction>
</comment>
<evidence type="ECO:0000256" key="20">
    <source>
        <dbReference type="ARBA" id="ARBA00049151"/>
    </source>
</evidence>
<evidence type="ECO:0000256" key="7">
    <source>
        <dbReference type="ARBA" id="ARBA00042026"/>
    </source>
</evidence>
<organism evidence="22 23">
    <name type="scientific">Holothuria leucospilota</name>
    <name type="common">Black long sea cucumber</name>
    <name type="synonym">Mertensiothuria leucospilota</name>
    <dbReference type="NCBI Taxonomy" id="206669"/>
    <lineage>
        <taxon>Eukaryota</taxon>
        <taxon>Metazoa</taxon>
        <taxon>Echinodermata</taxon>
        <taxon>Eleutherozoa</taxon>
        <taxon>Echinozoa</taxon>
        <taxon>Holothuroidea</taxon>
        <taxon>Aspidochirotacea</taxon>
        <taxon>Aspidochirotida</taxon>
        <taxon>Holothuriidae</taxon>
        <taxon>Holothuria</taxon>
    </lineage>
</organism>
<dbReference type="Proteomes" id="UP001152320">
    <property type="component" value="Chromosome 7"/>
</dbReference>
<keyword evidence="23" id="KW-1185">Reference proteome</keyword>
<evidence type="ECO:0000256" key="11">
    <source>
        <dbReference type="ARBA" id="ARBA00048008"/>
    </source>
</evidence>
<sequence length="83" mass="9011">MKISGKVALVTGGASGIGKAVSLKLLENGAKKFVAILDLDAESGQKAVSEFSEKFGADRVKYIKCDVTQENQLKGKFNYTWRK</sequence>
<evidence type="ECO:0000256" key="3">
    <source>
        <dbReference type="ARBA" id="ARBA00038968"/>
    </source>
</evidence>
<dbReference type="EMBL" id="JAIZAY010000007">
    <property type="protein sequence ID" value="KAJ8038883.1"/>
    <property type="molecule type" value="Genomic_DNA"/>
</dbReference>
<comment type="catalytic activity">
    <reaction evidence="9">
        <text>prostaglandin E1 + NAD(+) = 15-oxoprostaglandin E1 + NADH + H(+)</text>
        <dbReference type="Rhea" id="RHEA:16477"/>
        <dbReference type="ChEBI" id="CHEBI:15378"/>
        <dbReference type="ChEBI" id="CHEBI:57397"/>
        <dbReference type="ChEBI" id="CHEBI:57401"/>
        <dbReference type="ChEBI" id="CHEBI:57540"/>
        <dbReference type="ChEBI" id="CHEBI:57945"/>
    </reaction>
    <physiologicalReaction direction="left-to-right" evidence="9">
        <dbReference type="Rhea" id="RHEA:16478"/>
    </physiologicalReaction>
</comment>
<evidence type="ECO:0000256" key="2">
    <source>
        <dbReference type="ARBA" id="ARBA00023002"/>
    </source>
</evidence>
<comment type="catalytic activity">
    <reaction evidence="13">
        <text>(11R)-hydroxy-(5Z,8Z,12E,14Z)-eicosatetraenoate + NAD(+) = 11-oxo-(5Z,8Z,12E,14Z)-eicosatetraenoate + NADH + H(+)</text>
        <dbReference type="Rhea" id="RHEA:48640"/>
        <dbReference type="ChEBI" id="CHEBI:15378"/>
        <dbReference type="ChEBI" id="CHEBI:57540"/>
        <dbReference type="ChEBI" id="CHEBI:57945"/>
        <dbReference type="ChEBI" id="CHEBI:78836"/>
        <dbReference type="ChEBI" id="CHEBI:90697"/>
    </reaction>
    <physiologicalReaction direction="left-to-right" evidence="13">
        <dbReference type="Rhea" id="RHEA:48641"/>
    </physiologicalReaction>
</comment>
<evidence type="ECO:0000256" key="16">
    <source>
        <dbReference type="ARBA" id="ARBA00048535"/>
    </source>
</evidence>
<accession>A0A9Q1C426</accession>
<evidence type="ECO:0000256" key="15">
    <source>
        <dbReference type="ARBA" id="ARBA00048393"/>
    </source>
</evidence>
<dbReference type="Pfam" id="PF00106">
    <property type="entry name" value="adh_short"/>
    <property type="match status" value="1"/>
</dbReference>
<dbReference type="EC" id="1.1.1.232" evidence="4"/>
<dbReference type="Gene3D" id="3.40.50.720">
    <property type="entry name" value="NAD(P)-binding Rossmann-like Domain"/>
    <property type="match status" value="1"/>
</dbReference>
<evidence type="ECO:0000256" key="13">
    <source>
        <dbReference type="ARBA" id="ARBA00048144"/>
    </source>
</evidence>
<evidence type="ECO:0000313" key="23">
    <source>
        <dbReference type="Proteomes" id="UP001152320"/>
    </source>
</evidence>
<evidence type="ECO:0000256" key="19">
    <source>
        <dbReference type="ARBA" id="ARBA00048921"/>
    </source>
</evidence>
<dbReference type="OrthoDB" id="417891at2759"/>
<dbReference type="EC" id="1.1.1.141" evidence="3"/>
<dbReference type="GO" id="GO:0016404">
    <property type="term" value="F:15-hydroxyprostaglandin dehydrogenase (NAD+) activity"/>
    <property type="evidence" value="ECO:0007669"/>
    <property type="project" value="UniProtKB-EC"/>
</dbReference>
<comment type="catalytic activity">
    <reaction evidence="18">
        <text>prostaglandin E2 + NAD(+) = 15-oxoprostaglandin E2 + NADH + H(+)</text>
        <dbReference type="Rhea" id="RHEA:11876"/>
        <dbReference type="ChEBI" id="CHEBI:15378"/>
        <dbReference type="ChEBI" id="CHEBI:57400"/>
        <dbReference type="ChEBI" id="CHEBI:57540"/>
        <dbReference type="ChEBI" id="CHEBI:57945"/>
        <dbReference type="ChEBI" id="CHEBI:606564"/>
        <dbReference type="EC" id="1.1.1.141"/>
    </reaction>
    <physiologicalReaction direction="left-to-right" evidence="18">
        <dbReference type="Rhea" id="RHEA:11877"/>
    </physiologicalReaction>
</comment>
<evidence type="ECO:0000256" key="9">
    <source>
        <dbReference type="ARBA" id="ARBA00047325"/>
    </source>
</evidence>
<evidence type="ECO:0000256" key="6">
    <source>
        <dbReference type="ARBA" id="ARBA00041812"/>
    </source>
</evidence>
<dbReference type="PANTHER" id="PTHR44229:SF4">
    <property type="entry name" value="15-HYDROXYPROSTAGLANDIN DEHYDROGENASE [NAD(+)]"/>
    <property type="match status" value="1"/>
</dbReference>
<proteinExistence type="inferred from homology"/>
<comment type="catalytic activity">
    <reaction evidence="20">
        <text>(15S)-hydroxy-(5Z,8Z,11Z,13E)-eicosatetraenoate + NAD(+) = 15-oxo-(5Z,8Z,11Z,13E)-eicosatetraenoate + NADH + H(+)</text>
        <dbReference type="Rhea" id="RHEA:23260"/>
        <dbReference type="ChEBI" id="CHEBI:15378"/>
        <dbReference type="ChEBI" id="CHEBI:57409"/>
        <dbReference type="ChEBI" id="CHEBI:57410"/>
        <dbReference type="ChEBI" id="CHEBI:57540"/>
        <dbReference type="ChEBI" id="CHEBI:57945"/>
        <dbReference type="EC" id="1.1.1.232"/>
    </reaction>
    <physiologicalReaction direction="left-to-right" evidence="20">
        <dbReference type="Rhea" id="RHEA:23261"/>
    </physiologicalReaction>
</comment>
<comment type="catalytic activity">
    <reaction evidence="10">
        <text>resolvin D1 + NAD(+) = 8-oxoresolvin D1 + NADH + H(+)</text>
        <dbReference type="Rhea" id="RHEA:50124"/>
        <dbReference type="ChEBI" id="CHEBI:15378"/>
        <dbReference type="ChEBI" id="CHEBI:57540"/>
        <dbReference type="ChEBI" id="CHEBI:57945"/>
        <dbReference type="ChEBI" id="CHEBI:132079"/>
        <dbReference type="ChEBI" id="CHEBI:132080"/>
    </reaction>
    <physiologicalReaction direction="left-to-right" evidence="10">
        <dbReference type="Rhea" id="RHEA:50125"/>
    </physiologicalReaction>
</comment>
<name>A0A9Q1C426_HOLLE</name>
<comment type="catalytic activity">
    <reaction evidence="17">
        <text>prostaglandin A1 + NAD(+) = 15-oxo-prostaglandin A1 + NADH + H(+)</text>
        <dbReference type="Rhea" id="RHEA:41263"/>
        <dbReference type="ChEBI" id="CHEBI:15378"/>
        <dbReference type="ChEBI" id="CHEBI:57398"/>
        <dbReference type="ChEBI" id="CHEBI:57540"/>
        <dbReference type="ChEBI" id="CHEBI:57945"/>
        <dbReference type="ChEBI" id="CHEBI:85072"/>
    </reaction>
    <physiologicalReaction direction="left-to-right" evidence="17">
        <dbReference type="Rhea" id="RHEA:41264"/>
    </physiologicalReaction>
</comment>
<evidence type="ECO:0000256" key="12">
    <source>
        <dbReference type="ARBA" id="ARBA00048140"/>
    </source>
</evidence>
<evidence type="ECO:0000256" key="8">
    <source>
        <dbReference type="ARBA" id="ARBA00045705"/>
    </source>
</evidence>
<gene>
    <name evidence="22" type="ORF">HOLleu_16441</name>
</gene>
<comment type="catalytic activity">
    <reaction evidence="11">
        <text>14-hydroxy-(4Z,7Z,10Z,12E,16Z,19Z)-docosahexaenoate + NAD(+) = 14-oxo-(4Z,7Z,10Z,12E,16Z,19Z)-docosahexaenoate + NADH + H(+)</text>
        <dbReference type="Rhea" id="RHEA:48952"/>
        <dbReference type="ChEBI" id="CHEBI:15378"/>
        <dbReference type="ChEBI" id="CHEBI:57540"/>
        <dbReference type="ChEBI" id="CHEBI:57945"/>
        <dbReference type="ChEBI" id="CHEBI:90866"/>
        <dbReference type="ChEBI" id="CHEBI:90867"/>
    </reaction>
    <physiologicalReaction direction="left-to-right" evidence="11">
        <dbReference type="Rhea" id="RHEA:48953"/>
    </physiologicalReaction>
</comment>
<comment type="similarity">
    <text evidence="1">Belongs to the short-chain dehydrogenases/reductases (SDR) family.</text>
</comment>
<evidence type="ECO:0000256" key="17">
    <source>
        <dbReference type="ARBA" id="ARBA00048611"/>
    </source>
</evidence>
<evidence type="ECO:0000256" key="14">
    <source>
        <dbReference type="ARBA" id="ARBA00048170"/>
    </source>
</evidence>
<dbReference type="GO" id="GO:0005737">
    <property type="term" value="C:cytoplasm"/>
    <property type="evidence" value="ECO:0007669"/>
    <property type="project" value="TreeGrafter"/>
</dbReference>
<reference evidence="22" key="1">
    <citation type="submission" date="2021-10" db="EMBL/GenBank/DDBJ databases">
        <title>Tropical sea cucumber genome reveals ecological adaptation and Cuvierian tubules defense mechanism.</title>
        <authorList>
            <person name="Chen T."/>
        </authorList>
    </citation>
    <scope>NUCLEOTIDE SEQUENCE</scope>
    <source>
        <strain evidence="22">Nanhai2018</strain>
        <tissue evidence="22">Muscle</tissue>
    </source>
</reference>
<comment type="catalytic activity">
    <reaction evidence="14">
        <text>resolvin D1 + NAD(+) = 17-oxoresolvin D1 + NADH + H(+)</text>
        <dbReference type="Rhea" id="RHEA:50128"/>
        <dbReference type="ChEBI" id="CHEBI:15378"/>
        <dbReference type="ChEBI" id="CHEBI:57540"/>
        <dbReference type="ChEBI" id="CHEBI:57945"/>
        <dbReference type="ChEBI" id="CHEBI:132079"/>
        <dbReference type="ChEBI" id="CHEBI:132081"/>
    </reaction>
    <physiologicalReaction direction="left-to-right" evidence="14">
        <dbReference type="Rhea" id="RHEA:50129"/>
    </physiologicalReaction>
</comment>
<dbReference type="InterPro" id="IPR002347">
    <property type="entry name" value="SDR_fam"/>
</dbReference>
<keyword evidence="2" id="KW-0560">Oxidoreductase</keyword>